<feature type="region of interest" description="Disordered" evidence="1">
    <location>
        <begin position="1"/>
        <end position="46"/>
    </location>
</feature>
<proteinExistence type="predicted"/>
<gene>
    <name evidence="2" type="ORF">NTJ_08734</name>
</gene>
<dbReference type="EMBL" id="AP028914">
    <property type="protein sequence ID" value="BES95925.1"/>
    <property type="molecule type" value="Genomic_DNA"/>
</dbReference>
<evidence type="ECO:0000313" key="3">
    <source>
        <dbReference type="Proteomes" id="UP001307889"/>
    </source>
</evidence>
<dbReference type="Proteomes" id="UP001307889">
    <property type="component" value="Chromosome 6"/>
</dbReference>
<evidence type="ECO:0000313" key="2">
    <source>
        <dbReference type="EMBL" id="BES95925.1"/>
    </source>
</evidence>
<name>A0ABN7AYC7_9HEMI</name>
<evidence type="ECO:0000256" key="1">
    <source>
        <dbReference type="SAM" id="MobiDB-lite"/>
    </source>
</evidence>
<accession>A0ABN7AYC7</accession>
<sequence length="66" mass="7035">MDHLLPATACPPPPSRIFEPQKSPPPGPENRLSPGPDPPPVTLRPLCRNRVTAGSDILRIAQYSGG</sequence>
<reference evidence="2 3" key="1">
    <citation type="submission" date="2023-09" db="EMBL/GenBank/DDBJ databases">
        <title>Nesidiocoris tenuis whole genome shotgun sequence.</title>
        <authorList>
            <person name="Shibata T."/>
            <person name="Shimoda M."/>
            <person name="Kobayashi T."/>
            <person name="Uehara T."/>
        </authorList>
    </citation>
    <scope>NUCLEOTIDE SEQUENCE [LARGE SCALE GENOMIC DNA]</scope>
    <source>
        <strain evidence="2 3">Japan</strain>
    </source>
</reference>
<protein>
    <submittedName>
        <fullName evidence="2">Uncharacterized protein</fullName>
    </submittedName>
</protein>
<keyword evidence="3" id="KW-1185">Reference proteome</keyword>
<organism evidence="2 3">
    <name type="scientific">Nesidiocoris tenuis</name>
    <dbReference type="NCBI Taxonomy" id="355587"/>
    <lineage>
        <taxon>Eukaryota</taxon>
        <taxon>Metazoa</taxon>
        <taxon>Ecdysozoa</taxon>
        <taxon>Arthropoda</taxon>
        <taxon>Hexapoda</taxon>
        <taxon>Insecta</taxon>
        <taxon>Pterygota</taxon>
        <taxon>Neoptera</taxon>
        <taxon>Paraneoptera</taxon>
        <taxon>Hemiptera</taxon>
        <taxon>Heteroptera</taxon>
        <taxon>Panheteroptera</taxon>
        <taxon>Cimicomorpha</taxon>
        <taxon>Miridae</taxon>
        <taxon>Dicyphina</taxon>
        <taxon>Nesidiocoris</taxon>
    </lineage>
</organism>